<evidence type="ECO:0000256" key="4">
    <source>
        <dbReference type="ARBA" id="ARBA00022753"/>
    </source>
</evidence>
<dbReference type="GO" id="GO:0005829">
    <property type="term" value="C:cytosol"/>
    <property type="evidence" value="ECO:0007669"/>
    <property type="project" value="GOC"/>
</dbReference>
<sequence>MAKLFPSSDPLDHPDFDITDWVNKTFPTEESLVGVDDEIDKIRKKIHKIDEEIIYSISQQSKVSGKGEVELQKAKESIKLLFTKIKDIREKAIASEKMVQDICKDIRDLDCAKQNLTMTITALTRLHNIVTQNEQLKDKFEKRQYKEVQNLLGSITNLFAYFDDYKLVPKIAQLQAETNDTKKKLRDQIFKEFSELEASKLTPPQIQNLSHACFVIHMLGKEERQEFIKQFCDIQLSVYDIEFQPSEPKSKLDAVEQRYAWGRLLINHYRQNYEKIYPPLWHVPEYLLVEFCRRTKEAIKNTFIEDSKKKVPAIDDKIYIKALKLTKAFELELANQFPDADNIDKEDEDIIPKTNAFEIPDLNLSAQITLPLLFKGKICSVFTDYMAIFTNFIEMEIKKVIDVLKDESHIDSTEKIGKKKNKVYQSSTDLVYLLVKQRDSVKTFSQAKHYFELYLIFQKYLVLYSSKLKEKLEQVEGNSVLEEDQLRQVCVILNTANYCSKRTIEMENIFKTEIDPQYKNNINTQKTIDGFEGLIAQCLKVLVRSVSIKLTNKGTSNLRSIVTTNWNALEIVGDQSEYINAVQNELTELMNLLQNSVVEEHFTFLCDSVAKAVIQLFEAQIYQISGISEIGAEQLLVDATSLKAILVNLPAIGLNEADASTKVTERFRKRIDKEMAPIEALLKILVTPTSLLTETYIQMYQSEGKDPLHFIKILNVKGIKESEQDTYLDQFGLKPNDPIRQKIKNNEQTKVKFTFDSIIDNIFKKKD</sequence>
<dbReference type="EMBL" id="GIBP01000708">
    <property type="protein sequence ID" value="NDV29677.1"/>
    <property type="molecule type" value="Transcribed_RNA"/>
</dbReference>
<protein>
    <recommendedName>
        <fullName evidence="10">Vps53 N-terminal domain-containing protein</fullName>
    </recommendedName>
</protein>
<dbReference type="AlphaFoldDB" id="A0A6B2KYE7"/>
<evidence type="ECO:0000256" key="5">
    <source>
        <dbReference type="ARBA" id="ARBA00023034"/>
    </source>
</evidence>
<dbReference type="PANTHER" id="PTHR12820:SF0">
    <property type="entry name" value="VACUOLAR PROTEIN SORTING-ASSOCIATED PROTEIN 53 HOMOLOG"/>
    <property type="match status" value="1"/>
</dbReference>
<accession>A0A6B2KYE7</accession>
<proteinExistence type="inferred from homology"/>
<comment type="subcellular location">
    <subcellularLocation>
        <location evidence="2">Endosome membrane</location>
        <topology evidence="2">Peripheral membrane protein</topology>
    </subcellularLocation>
    <subcellularLocation>
        <location evidence="1">Golgi apparatus</location>
        <location evidence="1">trans-Golgi network membrane</location>
        <topology evidence="1">Peripheral membrane protein</topology>
    </subcellularLocation>
</comment>
<evidence type="ECO:0008006" key="10">
    <source>
        <dbReference type="Google" id="ProtNLM"/>
    </source>
</evidence>
<evidence type="ECO:0000256" key="3">
    <source>
        <dbReference type="ARBA" id="ARBA00008628"/>
    </source>
</evidence>
<evidence type="ECO:0000256" key="2">
    <source>
        <dbReference type="ARBA" id="ARBA00004481"/>
    </source>
</evidence>
<dbReference type="InterPro" id="IPR039766">
    <property type="entry name" value="Vps53"/>
</dbReference>
<keyword evidence="5" id="KW-0333">Golgi apparatus</keyword>
<name>A0A6B2KYE7_9EUKA</name>
<organism evidence="9">
    <name type="scientific">Arcella intermedia</name>
    <dbReference type="NCBI Taxonomy" id="1963864"/>
    <lineage>
        <taxon>Eukaryota</taxon>
        <taxon>Amoebozoa</taxon>
        <taxon>Tubulinea</taxon>
        <taxon>Elardia</taxon>
        <taxon>Arcellinida</taxon>
        <taxon>Sphaerothecina</taxon>
        <taxon>Arcellidae</taxon>
        <taxon>Arcella</taxon>
    </lineage>
</organism>
<dbReference type="Pfam" id="PF16854">
    <property type="entry name" value="VPS53_C"/>
    <property type="match status" value="1"/>
</dbReference>
<feature type="domain" description="Vps53 N-terminal" evidence="7">
    <location>
        <begin position="14"/>
        <end position="404"/>
    </location>
</feature>
<dbReference type="InterPro" id="IPR031745">
    <property type="entry name" value="Vps53_C"/>
</dbReference>
<evidence type="ECO:0000259" key="8">
    <source>
        <dbReference type="Pfam" id="PF16854"/>
    </source>
</evidence>
<feature type="domain" description="Vps53 C-terminal" evidence="8">
    <location>
        <begin position="633"/>
        <end position="719"/>
    </location>
</feature>
<dbReference type="InterPro" id="IPR007234">
    <property type="entry name" value="Vps53_N"/>
</dbReference>
<evidence type="ECO:0000259" key="7">
    <source>
        <dbReference type="Pfam" id="PF04100"/>
    </source>
</evidence>
<dbReference type="GO" id="GO:0010008">
    <property type="term" value="C:endosome membrane"/>
    <property type="evidence" value="ECO:0007669"/>
    <property type="project" value="UniProtKB-SubCell"/>
</dbReference>
<reference evidence="9" key="1">
    <citation type="journal article" date="2020" name="J. Eukaryot. Microbiol.">
        <title>De novo Sequencing, Assembly and Annotation of the Transcriptome for the Free-Living Testate Amoeba Arcella intermedia.</title>
        <authorList>
            <person name="Ribeiro G.M."/>
            <person name="Porfirio-Sousa A.L."/>
            <person name="Maurer-Alcala X.X."/>
            <person name="Katz L.A."/>
            <person name="Lahr D.J.G."/>
        </authorList>
    </citation>
    <scope>NUCLEOTIDE SEQUENCE</scope>
</reference>
<dbReference type="GO" id="GO:0042147">
    <property type="term" value="P:retrograde transport, endosome to Golgi"/>
    <property type="evidence" value="ECO:0007669"/>
    <property type="project" value="InterPro"/>
</dbReference>
<evidence type="ECO:0000256" key="6">
    <source>
        <dbReference type="ARBA" id="ARBA00023136"/>
    </source>
</evidence>
<keyword evidence="6" id="KW-0472">Membrane</keyword>
<dbReference type="Pfam" id="PF04100">
    <property type="entry name" value="Vps53_N"/>
    <property type="match status" value="1"/>
</dbReference>
<keyword evidence="4" id="KW-0967">Endosome</keyword>
<dbReference type="PANTHER" id="PTHR12820">
    <property type="entry name" value="VACUOLAR SORTING PROTEIN 53"/>
    <property type="match status" value="1"/>
</dbReference>
<evidence type="ECO:0000313" key="9">
    <source>
        <dbReference type="EMBL" id="NDV29677.1"/>
    </source>
</evidence>
<evidence type="ECO:0000256" key="1">
    <source>
        <dbReference type="ARBA" id="ARBA00004150"/>
    </source>
</evidence>
<dbReference type="GO" id="GO:0000938">
    <property type="term" value="C:GARP complex"/>
    <property type="evidence" value="ECO:0007669"/>
    <property type="project" value="InterPro"/>
</dbReference>
<comment type="similarity">
    <text evidence="3">Belongs to the VPS53 family.</text>
</comment>